<dbReference type="GeneID" id="110012342"/>
<name>A0A8M8UWA2_SESIN</name>
<dbReference type="KEGG" id="sind:110012342"/>
<organism evidence="12 13">
    <name type="scientific">Sesamum indicum</name>
    <name type="common">Oriental sesame</name>
    <name type="synonym">Sesamum orientale</name>
    <dbReference type="NCBI Taxonomy" id="4182"/>
    <lineage>
        <taxon>Eukaryota</taxon>
        <taxon>Viridiplantae</taxon>
        <taxon>Streptophyta</taxon>
        <taxon>Embryophyta</taxon>
        <taxon>Tracheophyta</taxon>
        <taxon>Spermatophyta</taxon>
        <taxon>Magnoliopsida</taxon>
        <taxon>eudicotyledons</taxon>
        <taxon>Gunneridae</taxon>
        <taxon>Pentapetalae</taxon>
        <taxon>asterids</taxon>
        <taxon>lamiids</taxon>
        <taxon>Lamiales</taxon>
        <taxon>Pedaliaceae</taxon>
        <taxon>Sesamum</taxon>
    </lineage>
</organism>
<comment type="subcellular location">
    <subcellularLocation>
        <location evidence="1">Cell membrane</location>
        <topology evidence="1">Lipid-anchor</topology>
        <topology evidence="1">GPI-anchor</topology>
    </subcellularLocation>
</comment>
<feature type="domain" description="Bifunctional inhibitor/plant lipid transfer protein/seed storage helical" evidence="11">
    <location>
        <begin position="27"/>
        <end position="104"/>
    </location>
</feature>
<keyword evidence="7" id="KW-0325">Glycoprotein</keyword>
<proteinExistence type="inferred from homology"/>
<dbReference type="Pfam" id="PF14368">
    <property type="entry name" value="LTP_2"/>
    <property type="match status" value="1"/>
</dbReference>
<dbReference type="PANTHER" id="PTHR33044">
    <property type="entry name" value="BIFUNCTIONAL INHIBITOR/LIPID-TRANSFER PROTEIN/SEED STORAGE 2S ALBUMIN SUPERFAMILY PROTEIN-RELATED"/>
    <property type="match status" value="1"/>
</dbReference>
<evidence type="ECO:0000256" key="5">
    <source>
        <dbReference type="ARBA" id="ARBA00022729"/>
    </source>
</evidence>
<keyword evidence="6" id="KW-1015">Disulfide bond</keyword>
<evidence type="ECO:0000256" key="3">
    <source>
        <dbReference type="ARBA" id="ARBA00022475"/>
    </source>
</evidence>
<gene>
    <name evidence="13" type="primary">LOC110012342</name>
</gene>
<evidence type="ECO:0000313" key="12">
    <source>
        <dbReference type="Proteomes" id="UP000504604"/>
    </source>
</evidence>
<comment type="similarity">
    <text evidence="2">Belongs to the plant LTP family.</text>
</comment>
<keyword evidence="12" id="KW-1185">Reference proteome</keyword>
<evidence type="ECO:0000259" key="11">
    <source>
        <dbReference type="Pfam" id="PF14368"/>
    </source>
</evidence>
<dbReference type="CDD" id="cd00010">
    <property type="entry name" value="AAI_LTSS"/>
    <property type="match status" value="1"/>
</dbReference>
<feature type="chain" id="PRO_5035456019" evidence="10">
    <location>
        <begin position="27"/>
        <end position="148"/>
    </location>
</feature>
<keyword evidence="9" id="KW-1133">Transmembrane helix</keyword>
<dbReference type="RefSeq" id="XP_020551203.1">
    <property type="nucleotide sequence ID" value="XM_020695544.1"/>
</dbReference>
<evidence type="ECO:0000256" key="6">
    <source>
        <dbReference type="ARBA" id="ARBA00023157"/>
    </source>
</evidence>
<keyword evidence="8" id="KW-0449">Lipoprotein</keyword>
<evidence type="ECO:0000256" key="7">
    <source>
        <dbReference type="ARBA" id="ARBA00023180"/>
    </source>
</evidence>
<accession>A0A8M8UWA2</accession>
<dbReference type="GO" id="GO:0005886">
    <property type="term" value="C:plasma membrane"/>
    <property type="evidence" value="ECO:0007669"/>
    <property type="project" value="UniProtKB-SubCell"/>
</dbReference>
<evidence type="ECO:0000256" key="8">
    <source>
        <dbReference type="ARBA" id="ARBA00023288"/>
    </source>
</evidence>
<dbReference type="Proteomes" id="UP000504604">
    <property type="component" value="Linkage group LG7"/>
</dbReference>
<protein>
    <submittedName>
        <fullName evidence="13">Lipid transfer-like protein VAS</fullName>
    </submittedName>
</protein>
<evidence type="ECO:0000256" key="1">
    <source>
        <dbReference type="ARBA" id="ARBA00004609"/>
    </source>
</evidence>
<dbReference type="GO" id="GO:0098552">
    <property type="term" value="C:side of membrane"/>
    <property type="evidence" value="ECO:0007669"/>
    <property type="project" value="UniProtKB-KW"/>
</dbReference>
<evidence type="ECO:0000313" key="13">
    <source>
        <dbReference type="RefSeq" id="XP_020551203.1"/>
    </source>
</evidence>
<evidence type="ECO:0000256" key="4">
    <source>
        <dbReference type="ARBA" id="ARBA00022622"/>
    </source>
</evidence>
<evidence type="ECO:0000256" key="10">
    <source>
        <dbReference type="SAM" id="SignalP"/>
    </source>
</evidence>
<keyword evidence="9" id="KW-0812">Transmembrane</keyword>
<sequence length="148" mass="16471">MKFRVLVCGLIARTLVWSCLLVKISAQIEQQKCMEELGFCLSYLNDSSRPSDSCCQPLDYVINSIPECLCSFISFLGLDRAPINVSKLLTLPTRCGHEITPLRCITGTPDTESRNMAPNSASPEIWSSSPIIVILALHVILILRALWF</sequence>
<dbReference type="AlphaFoldDB" id="A0A8M8UWA2"/>
<evidence type="ECO:0000256" key="2">
    <source>
        <dbReference type="ARBA" id="ARBA00009748"/>
    </source>
</evidence>
<keyword evidence="5 10" id="KW-0732">Signal</keyword>
<reference evidence="13" key="1">
    <citation type="submission" date="2025-08" db="UniProtKB">
        <authorList>
            <consortium name="RefSeq"/>
        </authorList>
    </citation>
    <scope>IDENTIFICATION</scope>
</reference>
<keyword evidence="4" id="KW-0336">GPI-anchor</keyword>
<keyword evidence="9" id="KW-0472">Membrane</keyword>
<dbReference type="SUPFAM" id="SSF47699">
    <property type="entry name" value="Bifunctional inhibitor/lipid-transfer protein/seed storage 2S albumin"/>
    <property type="match status" value="1"/>
</dbReference>
<evidence type="ECO:0000256" key="9">
    <source>
        <dbReference type="SAM" id="Phobius"/>
    </source>
</evidence>
<dbReference type="OrthoDB" id="884232at2759"/>
<dbReference type="InterPro" id="IPR036312">
    <property type="entry name" value="Bifun_inhib/LTP/seed_sf"/>
</dbReference>
<keyword evidence="3" id="KW-1003">Cell membrane</keyword>
<dbReference type="Gene3D" id="1.10.110.10">
    <property type="entry name" value="Plant lipid-transfer and hydrophobic proteins"/>
    <property type="match status" value="1"/>
</dbReference>
<feature type="transmembrane region" description="Helical" evidence="9">
    <location>
        <begin position="125"/>
        <end position="147"/>
    </location>
</feature>
<dbReference type="InterPro" id="IPR016140">
    <property type="entry name" value="Bifunc_inhib/LTP/seed_store"/>
</dbReference>
<feature type="signal peptide" evidence="10">
    <location>
        <begin position="1"/>
        <end position="26"/>
    </location>
</feature>
<dbReference type="InterPro" id="IPR043325">
    <property type="entry name" value="LTSS"/>
</dbReference>